<evidence type="ECO:0000259" key="3">
    <source>
        <dbReference type="Pfam" id="PF13305"/>
    </source>
</evidence>
<evidence type="ECO:0000256" key="1">
    <source>
        <dbReference type="ARBA" id="ARBA00023015"/>
    </source>
</evidence>
<dbReference type="RefSeq" id="WP_218391036.1">
    <property type="nucleotide sequence ID" value="NZ_JAHUZE010000001.1"/>
</dbReference>
<dbReference type="Pfam" id="PF13305">
    <property type="entry name" value="TetR_C_33"/>
    <property type="match status" value="1"/>
</dbReference>
<dbReference type="EMBL" id="JAHUZE010000001">
    <property type="protein sequence ID" value="MBV7378189.1"/>
    <property type="molecule type" value="Genomic_DNA"/>
</dbReference>
<sequence>MEDTSQTQAQTQRAELVATAITLLESEGHQALTPERLASQADLPLDTVTEFFQTSSDLQMALTAEGYRRFAASMAAEMASAPNTARAKLLAAGQGYAKFAAGSPRLFRQIFSAEANERINGEVLEAMGEAYDILSSIALPYGVKDTGGRRIAEMRIWALMHGYASLVVGKNALFADTSDLEALLAGILPEFDSV</sequence>
<evidence type="ECO:0000313" key="5">
    <source>
        <dbReference type="Proteomes" id="UP000756530"/>
    </source>
</evidence>
<evidence type="ECO:0000313" key="4">
    <source>
        <dbReference type="EMBL" id="MBV7378189.1"/>
    </source>
</evidence>
<organism evidence="4 5">
    <name type="scientific">Maritimibacter dapengensis</name>
    <dbReference type="NCBI Taxonomy" id="2836868"/>
    <lineage>
        <taxon>Bacteria</taxon>
        <taxon>Pseudomonadati</taxon>
        <taxon>Pseudomonadota</taxon>
        <taxon>Alphaproteobacteria</taxon>
        <taxon>Rhodobacterales</taxon>
        <taxon>Roseobacteraceae</taxon>
        <taxon>Maritimibacter</taxon>
    </lineage>
</organism>
<reference evidence="4 5" key="1">
    <citation type="submission" date="2021-05" db="EMBL/GenBank/DDBJ databases">
        <title>Culturable bacteria isolated from Daya Bay.</title>
        <authorList>
            <person name="Zheng W."/>
            <person name="Yu S."/>
            <person name="Huang Y."/>
        </authorList>
    </citation>
    <scope>NUCLEOTIDE SEQUENCE [LARGE SCALE GENOMIC DNA]</scope>
    <source>
        <strain evidence="4 5">DP4N28-5</strain>
    </source>
</reference>
<protein>
    <submittedName>
        <fullName evidence="4">WHG domain-containing protein</fullName>
    </submittedName>
</protein>
<keyword evidence="5" id="KW-1185">Reference proteome</keyword>
<comment type="caution">
    <text evidence="4">The sequence shown here is derived from an EMBL/GenBank/DDBJ whole genome shotgun (WGS) entry which is preliminary data.</text>
</comment>
<accession>A0ABS6SYY8</accession>
<evidence type="ECO:0000256" key="2">
    <source>
        <dbReference type="ARBA" id="ARBA00023163"/>
    </source>
</evidence>
<name>A0ABS6SYY8_9RHOB</name>
<dbReference type="InterPro" id="IPR025996">
    <property type="entry name" value="MT1864/Rv1816-like_C"/>
</dbReference>
<gene>
    <name evidence="4" type="ORF">KJP28_04585</name>
</gene>
<keyword evidence="2" id="KW-0804">Transcription</keyword>
<feature type="domain" description="HTH-type transcriptional regulator MT1864/Rv1816-like C-terminal" evidence="3">
    <location>
        <begin position="89"/>
        <end position="183"/>
    </location>
</feature>
<keyword evidence="1" id="KW-0805">Transcription regulation</keyword>
<dbReference type="Proteomes" id="UP000756530">
    <property type="component" value="Unassembled WGS sequence"/>
</dbReference>
<proteinExistence type="predicted"/>